<keyword evidence="9" id="KW-0234">DNA repair</keyword>
<keyword evidence="3" id="KW-0158">Chromosome</keyword>
<keyword evidence="8" id="KW-0175">Coiled coil</keyword>
<dbReference type="InterPro" id="IPR049431">
    <property type="entry name" value="UVSSA_C"/>
</dbReference>
<feature type="compositionally biased region" description="Acidic residues" evidence="10">
    <location>
        <begin position="348"/>
        <end position="362"/>
    </location>
</feature>
<dbReference type="GO" id="GO:0005694">
    <property type="term" value="C:chromosome"/>
    <property type="evidence" value="ECO:0007669"/>
    <property type="project" value="UniProtKB-SubCell"/>
</dbReference>
<evidence type="ECO:0000259" key="11">
    <source>
        <dbReference type="Pfam" id="PF09740"/>
    </source>
</evidence>
<keyword evidence="4" id="KW-0479">Metal-binding</keyword>
<evidence type="ECO:0000256" key="10">
    <source>
        <dbReference type="SAM" id="MobiDB-lite"/>
    </source>
</evidence>
<evidence type="ECO:0000256" key="7">
    <source>
        <dbReference type="ARBA" id="ARBA00022833"/>
    </source>
</evidence>
<evidence type="ECO:0000256" key="1">
    <source>
        <dbReference type="ARBA" id="ARBA00004286"/>
    </source>
</evidence>
<dbReference type="InterPro" id="IPR018610">
    <property type="entry name" value="UVSSA"/>
</dbReference>
<organism evidence="12">
    <name type="scientific">Aceria tosichella</name>
    <name type="common">wheat curl mite</name>
    <dbReference type="NCBI Taxonomy" id="561515"/>
    <lineage>
        <taxon>Eukaryota</taxon>
        <taxon>Metazoa</taxon>
        <taxon>Ecdysozoa</taxon>
        <taxon>Arthropoda</taxon>
        <taxon>Chelicerata</taxon>
        <taxon>Arachnida</taxon>
        <taxon>Acari</taxon>
        <taxon>Acariformes</taxon>
        <taxon>Trombidiformes</taxon>
        <taxon>Prostigmata</taxon>
        <taxon>Eupodina</taxon>
        <taxon>Eriophyoidea</taxon>
        <taxon>Eriophyidae</taxon>
        <taxon>Eriophyinae</taxon>
        <taxon>Aceriini</taxon>
        <taxon>Aceria</taxon>
    </lineage>
</organism>
<dbReference type="EMBL" id="GGYP01001689">
    <property type="protein sequence ID" value="MDE46460.1"/>
    <property type="molecule type" value="Transcribed_RNA"/>
</dbReference>
<evidence type="ECO:0000256" key="6">
    <source>
        <dbReference type="ARBA" id="ARBA00022771"/>
    </source>
</evidence>
<accession>A0A6G1S953</accession>
<evidence type="ECO:0000256" key="3">
    <source>
        <dbReference type="ARBA" id="ARBA00022454"/>
    </source>
</evidence>
<dbReference type="PANTHER" id="PTHR28670:SF1">
    <property type="entry name" value="UV-STIMULATED SCAFFOLD PROTEIN A"/>
    <property type="match status" value="1"/>
</dbReference>
<proteinExistence type="inferred from homology"/>
<dbReference type="GO" id="GO:0009411">
    <property type="term" value="P:response to UV"/>
    <property type="evidence" value="ECO:0007669"/>
    <property type="project" value="InterPro"/>
</dbReference>
<gene>
    <name evidence="12" type="ORF">g.8865</name>
</gene>
<dbReference type="AlphaFoldDB" id="A0A6G1S953"/>
<feature type="compositionally biased region" description="Basic residues" evidence="10">
    <location>
        <begin position="507"/>
        <end position="521"/>
    </location>
</feature>
<dbReference type="Pfam" id="PF09740">
    <property type="entry name" value="DUF2043"/>
    <property type="match status" value="1"/>
</dbReference>
<feature type="region of interest" description="Disordered" evidence="10">
    <location>
        <begin position="502"/>
        <end position="524"/>
    </location>
</feature>
<keyword evidence="5" id="KW-0227">DNA damage</keyword>
<evidence type="ECO:0000256" key="9">
    <source>
        <dbReference type="ARBA" id="ARBA00023204"/>
    </source>
</evidence>
<comment type="subcellular location">
    <subcellularLocation>
        <location evidence="1">Chromosome</location>
    </subcellularLocation>
</comment>
<feature type="domain" description="UV-stimulated scaffold protein A C-terminal" evidence="11">
    <location>
        <begin position="425"/>
        <end position="465"/>
    </location>
</feature>
<keyword evidence="7" id="KW-0862">Zinc</keyword>
<dbReference type="GO" id="GO:0000993">
    <property type="term" value="F:RNA polymerase II complex binding"/>
    <property type="evidence" value="ECO:0007669"/>
    <property type="project" value="TreeGrafter"/>
</dbReference>
<protein>
    <submittedName>
        <fullName evidence="12">Uncharacterized protein KIAA1530</fullName>
    </submittedName>
</protein>
<dbReference type="PANTHER" id="PTHR28670">
    <property type="entry name" value="UV-STIMULATED SCAFFOLD PROTEIN A"/>
    <property type="match status" value="1"/>
</dbReference>
<dbReference type="Pfam" id="PF20867">
    <property type="entry name" value="UVSSA_N"/>
    <property type="match status" value="1"/>
</dbReference>
<reference evidence="12" key="1">
    <citation type="submission" date="2018-10" db="EMBL/GenBank/DDBJ databases">
        <title>Transcriptome assembly of Aceria tosichella (Wheat curl mite) Type 2.</title>
        <authorList>
            <person name="Scully E.D."/>
            <person name="Geib S.M."/>
            <person name="Palmer N.A."/>
            <person name="Gupta A.K."/>
            <person name="Sarath G."/>
            <person name="Tatineni S."/>
        </authorList>
    </citation>
    <scope>NUCLEOTIDE SEQUENCE</scope>
    <source>
        <strain evidence="12">LincolnNE</strain>
    </source>
</reference>
<comment type="similarity">
    <text evidence="2">Belongs to the UVSSA family.</text>
</comment>
<evidence type="ECO:0000256" key="5">
    <source>
        <dbReference type="ARBA" id="ARBA00022763"/>
    </source>
</evidence>
<evidence type="ECO:0000256" key="2">
    <source>
        <dbReference type="ARBA" id="ARBA00009240"/>
    </source>
</evidence>
<name>A0A6G1S953_9ACAR</name>
<evidence type="ECO:0000313" key="12">
    <source>
        <dbReference type="EMBL" id="MDE46460.1"/>
    </source>
</evidence>
<dbReference type="GO" id="GO:0008270">
    <property type="term" value="F:zinc ion binding"/>
    <property type="evidence" value="ECO:0007669"/>
    <property type="project" value="UniProtKB-KW"/>
</dbReference>
<sequence length="543" mass="62846">MDPTNSGPRLEDFEHFVHGTQKKAKTLITKITHSGETEPIKEDLVELKKICKASSDDFMIVVYRHCLKCLRKEHSQVRAATVKLMDYLFTKSHVFRLKLLDDFDIFLELTLAITQKPKVKLKLPPPKKYANLLQELSAKAIHRWNSDFSRGYEKLRYAYKFLREHKLVDFNRFQVTNHEEMLKQQRLAEQREKVLTRSIENRLKEFRELKPELEHLLVQIESLIDILVPCDDNFLRTNDTNESNVEERYFGMVPNMHQDISIEFSPFIEVKNADENKDAIASLKELKQELVKGKLVRLVAIEKTISKRSDKLLDILKEIIDIKSRATNLIVKLVELKIVNENESRETGDDESDDEDDDTFQDVEPKEDIESYIPKSMRYEYGLEPIDPKELEDQNRVTFSGEIFETSDSMPGTSTSSNGLNQKGPVLSCNVLLDSGKLCPRRDKVKCPFHGKIIPRDTFGMPIDENLRLLEEQKVKKAKSNIPDWQDPQLLADINAATGIDLTMPSRRGKSNRLSPKKKLANPKTCDLTPKKRLQMKLRKLAR</sequence>
<keyword evidence="6" id="KW-0863">Zinc-finger</keyword>
<dbReference type="GO" id="GO:0006283">
    <property type="term" value="P:transcription-coupled nucleotide-excision repair"/>
    <property type="evidence" value="ECO:0007669"/>
    <property type="project" value="TreeGrafter"/>
</dbReference>
<feature type="region of interest" description="Disordered" evidence="10">
    <location>
        <begin position="343"/>
        <end position="366"/>
    </location>
</feature>
<evidence type="ECO:0000256" key="8">
    <source>
        <dbReference type="ARBA" id="ARBA00023054"/>
    </source>
</evidence>
<evidence type="ECO:0000256" key="4">
    <source>
        <dbReference type="ARBA" id="ARBA00022723"/>
    </source>
</evidence>
<dbReference type="InterPro" id="IPR049408">
    <property type="entry name" value="UVSSA_N_a-solenoid_rpt"/>
</dbReference>